<dbReference type="RefSeq" id="WP_146520415.1">
    <property type="nucleotide sequence ID" value="NZ_CP151726.1"/>
</dbReference>
<dbReference type="Pfam" id="PF04341">
    <property type="entry name" value="DUF485"/>
    <property type="match status" value="1"/>
</dbReference>
<dbReference type="AlphaFoldDB" id="A0A5C6AZN0"/>
<feature type="region of interest" description="Disordered" evidence="1">
    <location>
        <begin position="80"/>
        <end position="108"/>
    </location>
</feature>
<accession>A0A5C6AZN0</accession>
<reference evidence="3 4" key="1">
    <citation type="submission" date="2019-02" db="EMBL/GenBank/DDBJ databases">
        <title>Deep-cultivation of Planctomycetes and their phenomic and genomic characterization uncovers novel biology.</title>
        <authorList>
            <person name="Wiegand S."/>
            <person name="Jogler M."/>
            <person name="Boedeker C."/>
            <person name="Pinto D."/>
            <person name="Vollmers J."/>
            <person name="Rivas-Marin E."/>
            <person name="Kohn T."/>
            <person name="Peeters S.H."/>
            <person name="Heuer A."/>
            <person name="Rast P."/>
            <person name="Oberbeckmann S."/>
            <person name="Bunk B."/>
            <person name="Jeske O."/>
            <person name="Meyerdierks A."/>
            <person name="Storesund J.E."/>
            <person name="Kallscheuer N."/>
            <person name="Luecker S."/>
            <person name="Lage O.M."/>
            <person name="Pohl T."/>
            <person name="Merkel B.J."/>
            <person name="Hornburger P."/>
            <person name="Mueller R.-W."/>
            <person name="Bruemmer F."/>
            <person name="Labrenz M."/>
            <person name="Spormann A.M."/>
            <person name="Op Den Camp H."/>
            <person name="Overmann J."/>
            <person name="Amann R."/>
            <person name="Jetten M.S.M."/>
            <person name="Mascher T."/>
            <person name="Medema M.H."/>
            <person name="Devos D.P."/>
            <person name="Kaster A.-K."/>
            <person name="Ovreas L."/>
            <person name="Rohde M."/>
            <person name="Galperin M.Y."/>
            <person name="Jogler C."/>
        </authorList>
    </citation>
    <scope>NUCLEOTIDE SEQUENCE [LARGE SCALE GENOMIC DNA]</scope>
    <source>
        <strain evidence="3 4">Pla52n</strain>
    </source>
</reference>
<protein>
    <recommendedName>
        <fullName evidence="5">DUF485 domain-containing protein</fullName>
    </recommendedName>
</protein>
<keyword evidence="2" id="KW-0812">Transmembrane</keyword>
<dbReference type="EMBL" id="SJPN01000003">
    <property type="protein sequence ID" value="TWU05108.1"/>
    <property type="molecule type" value="Genomic_DNA"/>
</dbReference>
<comment type="caution">
    <text evidence="3">The sequence shown here is derived from an EMBL/GenBank/DDBJ whole genome shotgun (WGS) entry which is preliminary data.</text>
</comment>
<proteinExistence type="predicted"/>
<feature type="transmembrane region" description="Helical" evidence="2">
    <location>
        <begin position="14"/>
        <end position="36"/>
    </location>
</feature>
<evidence type="ECO:0000313" key="4">
    <source>
        <dbReference type="Proteomes" id="UP000320176"/>
    </source>
</evidence>
<feature type="compositionally biased region" description="Polar residues" evidence="1">
    <location>
        <begin position="97"/>
        <end position="108"/>
    </location>
</feature>
<sequence length="108" mass="11565">MHSASDSRQYNSRLGLILFAIYLSIYLGFVVLSAFASGVMEKRVLMGLNLAIVYGFALIIGAFVMAMIYGLMCRSEPIPSTKPISGVKPNPDVNAAGKTSTANEEAQS</sequence>
<name>A0A5C6AZN0_9BACT</name>
<organism evidence="3 4">
    <name type="scientific">Stieleria varia</name>
    <dbReference type="NCBI Taxonomy" id="2528005"/>
    <lineage>
        <taxon>Bacteria</taxon>
        <taxon>Pseudomonadati</taxon>
        <taxon>Planctomycetota</taxon>
        <taxon>Planctomycetia</taxon>
        <taxon>Pirellulales</taxon>
        <taxon>Pirellulaceae</taxon>
        <taxon>Stieleria</taxon>
    </lineage>
</organism>
<dbReference type="OrthoDB" id="9795644at2"/>
<evidence type="ECO:0000256" key="2">
    <source>
        <dbReference type="SAM" id="Phobius"/>
    </source>
</evidence>
<gene>
    <name evidence="3" type="ORF">Pla52n_31540</name>
</gene>
<evidence type="ECO:0008006" key="5">
    <source>
        <dbReference type="Google" id="ProtNLM"/>
    </source>
</evidence>
<evidence type="ECO:0000256" key="1">
    <source>
        <dbReference type="SAM" id="MobiDB-lite"/>
    </source>
</evidence>
<keyword evidence="2" id="KW-0472">Membrane</keyword>
<evidence type="ECO:0000313" key="3">
    <source>
        <dbReference type="EMBL" id="TWU05108.1"/>
    </source>
</evidence>
<feature type="transmembrane region" description="Helical" evidence="2">
    <location>
        <begin position="48"/>
        <end position="72"/>
    </location>
</feature>
<dbReference type="InterPro" id="IPR007436">
    <property type="entry name" value="DUF485"/>
</dbReference>
<dbReference type="Proteomes" id="UP000320176">
    <property type="component" value="Unassembled WGS sequence"/>
</dbReference>
<keyword evidence="4" id="KW-1185">Reference proteome</keyword>
<keyword evidence="2" id="KW-1133">Transmembrane helix</keyword>